<keyword evidence="5" id="KW-0812">Transmembrane</keyword>
<feature type="domain" description="Signal transduction histidine kinase subgroup 3 dimerisation and phosphoacceptor" evidence="6">
    <location>
        <begin position="174"/>
        <end position="240"/>
    </location>
</feature>
<sequence>MVAKTARGILLAALICYLGITFLNLLSQSLGAYDLARAVFCLAAVFLLQLAHSAPGFAKARTRTKVMTLTAQGLFSFLPLIWLGVYWGAMAGFFAGSLLLVLPTRAGWTLYGATSLSMVVPAVLAGRGAIDVVYLVQTTALTGLVVYGLSRLSGLVDQLTKTRAELARLAVSQEQLRFSRDLHDLLGYSLSAISLKNELVRRLIPTNPYRACEEVDDVLAISRQALADVRRVASGYREMSLVSELSSAESVLAAADVSVTVDAQDAIEDLGRMTSTALATVLRESVTNLLRHSKASQCWISAQAEDGVARLTIANDGLVVGSHPRSPHSGSGLGNLERRLKDIGGRLSTRRLTDDCDVDRFELTAEAPLREHVPTARRDAEQPQPRGRTDHVA</sequence>
<keyword evidence="5" id="KW-0472">Membrane</keyword>
<feature type="transmembrane region" description="Helical" evidence="5">
    <location>
        <begin position="132"/>
        <end position="149"/>
    </location>
</feature>
<dbReference type="SUPFAM" id="SSF55874">
    <property type="entry name" value="ATPase domain of HSP90 chaperone/DNA topoisomerase II/histidine kinase"/>
    <property type="match status" value="1"/>
</dbReference>
<feature type="region of interest" description="Disordered" evidence="4">
    <location>
        <begin position="369"/>
        <end position="393"/>
    </location>
</feature>
<evidence type="ECO:0000256" key="4">
    <source>
        <dbReference type="SAM" id="MobiDB-lite"/>
    </source>
</evidence>
<evidence type="ECO:0000256" key="2">
    <source>
        <dbReference type="ARBA" id="ARBA00022777"/>
    </source>
</evidence>
<dbReference type="Gene3D" id="1.20.5.1930">
    <property type="match status" value="1"/>
</dbReference>
<feature type="transmembrane region" description="Helical" evidence="5">
    <location>
        <begin position="6"/>
        <end position="26"/>
    </location>
</feature>
<evidence type="ECO:0000256" key="5">
    <source>
        <dbReference type="SAM" id="Phobius"/>
    </source>
</evidence>
<protein>
    <submittedName>
        <fullName evidence="7">Histidine kinase</fullName>
    </submittedName>
</protein>
<dbReference type="PANTHER" id="PTHR24421:SF63">
    <property type="entry name" value="SENSOR HISTIDINE KINASE DESK"/>
    <property type="match status" value="1"/>
</dbReference>
<dbReference type="AlphaFoldDB" id="A0AAU2W392"/>
<dbReference type="Gene3D" id="3.30.565.10">
    <property type="entry name" value="Histidine kinase-like ATPase, C-terminal domain"/>
    <property type="match status" value="1"/>
</dbReference>
<evidence type="ECO:0000313" key="7">
    <source>
        <dbReference type="EMBL" id="WTW74267.1"/>
    </source>
</evidence>
<evidence type="ECO:0000259" key="6">
    <source>
        <dbReference type="Pfam" id="PF07730"/>
    </source>
</evidence>
<keyword evidence="1" id="KW-0808">Transferase</keyword>
<feature type="transmembrane region" description="Helical" evidence="5">
    <location>
        <begin position="108"/>
        <end position="126"/>
    </location>
</feature>
<keyword evidence="2 7" id="KW-0418">Kinase</keyword>
<accession>A0AAU2W392</accession>
<keyword evidence="7" id="KW-0614">Plasmid</keyword>
<dbReference type="GO" id="GO:0016020">
    <property type="term" value="C:membrane"/>
    <property type="evidence" value="ECO:0007669"/>
    <property type="project" value="InterPro"/>
</dbReference>
<dbReference type="InterPro" id="IPR036890">
    <property type="entry name" value="HATPase_C_sf"/>
</dbReference>
<proteinExistence type="predicted"/>
<dbReference type="Pfam" id="PF07730">
    <property type="entry name" value="HisKA_3"/>
    <property type="match status" value="1"/>
</dbReference>
<keyword evidence="3" id="KW-0902">Two-component regulatory system</keyword>
<gene>
    <name evidence="7" type="ORF">OG398_39010</name>
</gene>
<reference evidence="7" key="1">
    <citation type="submission" date="2022-10" db="EMBL/GenBank/DDBJ databases">
        <title>The complete genomes of actinobacterial strains from the NBC collection.</title>
        <authorList>
            <person name="Joergensen T.S."/>
            <person name="Alvarez Arevalo M."/>
            <person name="Sterndorff E.B."/>
            <person name="Faurdal D."/>
            <person name="Vuksanovic O."/>
            <person name="Mourched A.-S."/>
            <person name="Charusanti P."/>
            <person name="Shaw S."/>
            <person name="Blin K."/>
            <person name="Weber T."/>
        </authorList>
    </citation>
    <scope>NUCLEOTIDE SEQUENCE</scope>
    <source>
        <strain evidence="7">NBC_00008</strain>
        <plasmid evidence="7">unnamed2</plasmid>
    </source>
</reference>
<dbReference type="GO" id="GO:0000155">
    <property type="term" value="F:phosphorelay sensor kinase activity"/>
    <property type="evidence" value="ECO:0007669"/>
    <property type="project" value="InterPro"/>
</dbReference>
<geneLocation type="plasmid" evidence="7">
    <name>unnamed2</name>
</geneLocation>
<feature type="transmembrane region" description="Helical" evidence="5">
    <location>
        <begin position="38"/>
        <end position="57"/>
    </location>
</feature>
<dbReference type="CDD" id="cd16917">
    <property type="entry name" value="HATPase_UhpB-NarQ-NarX-like"/>
    <property type="match status" value="1"/>
</dbReference>
<dbReference type="InterPro" id="IPR050482">
    <property type="entry name" value="Sensor_HK_TwoCompSys"/>
</dbReference>
<name>A0AAU2W392_9ACTN</name>
<dbReference type="GO" id="GO:0046983">
    <property type="term" value="F:protein dimerization activity"/>
    <property type="evidence" value="ECO:0007669"/>
    <property type="project" value="InterPro"/>
</dbReference>
<evidence type="ECO:0000256" key="3">
    <source>
        <dbReference type="ARBA" id="ARBA00023012"/>
    </source>
</evidence>
<organism evidence="7">
    <name type="scientific">Streptomyces sp. NBC_00008</name>
    <dbReference type="NCBI Taxonomy" id="2903610"/>
    <lineage>
        <taxon>Bacteria</taxon>
        <taxon>Bacillati</taxon>
        <taxon>Actinomycetota</taxon>
        <taxon>Actinomycetes</taxon>
        <taxon>Kitasatosporales</taxon>
        <taxon>Streptomycetaceae</taxon>
        <taxon>Streptomyces</taxon>
    </lineage>
</organism>
<dbReference type="EMBL" id="CP108315">
    <property type="protein sequence ID" value="WTW74267.1"/>
    <property type="molecule type" value="Genomic_DNA"/>
</dbReference>
<dbReference type="InterPro" id="IPR011712">
    <property type="entry name" value="Sig_transdc_His_kin_sub3_dim/P"/>
</dbReference>
<feature type="transmembrane region" description="Helical" evidence="5">
    <location>
        <begin position="77"/>
        <end position="101"/>
    </location>
</feature>
<dbReference type="PANTHER" id="PTHR24421">
    <property type="entry name" value="NITRATE/NITRITE SENSOR PROTEIN NARX-RELATED"/>
    <property type="match status" value="1"/>
</dbReference>
<evidence type="ECO:0000256" key="1">
    <source>
        <dbReference type="ARBA" id="ARBA00022679"/>
    </source>
</evidence>
<keyword evidence="5" id="KW-1133">Transmembrane helix</keyword>